<accession>A0A7U6GGU2</accession>
<dbReference type="KEGG" id="tbn:TBH_C0424"/>
<evidence type="ECO:0000313" key="2">
    <source>
        <dbReference type="Proteomes" id="UP000031631"/>
    </source>
</evidence>
<dbReference type="SUPFAM" id="SSF52091">
    <property type="entry name" value="SpoIIaa-like"/>
    <property type="match status" value="1"/>
</dbReference>
<protein>
    <recommendedName>
        <fullName evidence="3">STAS/SEC14 domain-containing protein</fullName>
    </recommendedName>
</protein>
<dbReference type="Gene3D" id="3.40.50.10600">
    <property type="entry name" value="SpoIIaa-like domains"/>
    <property type="match status" value="1"/>
</dbReference>
<dbReference type="InterPro" id="IPR038396">
    <property type="entry name" value="SpoIIAA-like_sf"/>
</dbReference>
<evidence type="ECO:0000313" key="1">
    <source>
        <dbReference type="EMBL" id="BAO43369.1"/>
    </source>
</evidence>
<dbReference type="InterPro" id="IPR021866">
    <property type="entry name" value="SpoIIAA-like"/>
</dbReference>
<name>A0A7U6GGU2_9GAMM</name>
<dbReference type="AlphaFoldDB" id="A0A7U6GGU2"/>
<proteinExistence type="predicted"/>
<organism evidence="1 2">
    <name type="scientific">Thiolapillus brandeum</name>
    <dbReference type="NCBI Taxonomy" id="1076588"/>
    <lineage>
        <taxon>Bacteria</taxon>
        <taxon>Pseudomonadati</taxon>
        <taxon>Pseudomonadota</taxon>
        <taxon>Gammaproteobacteria</taxon>
        <taxon>Chromatiales</taxon>
        <taxon>Sedimenticolaceae</taxon>
        <taxon>Thiolapillus</taxon>
    </lineage>
</organism>
<keyword evidence="2" id="KW-1185">Reference proteome</keyword>
<dbReference type="InterPro" id="IPR036513">
    <property type="entry name" value="STAS_dom_sf"/>
</dbReference>
<dbReference type="EMBL" id="AP012273">
    <property type="protein sequence ID" value="BAO43369.1"/>
    <property type="molecule type" value="Genomic_DNA"/>
</dbReference>
<dbReference type="Proteomes" id="UP000031631">
    <property type="component" value="Chromosome"/>
</dbReference>
<sequence length="121" mass="13692">MPAVFESVLDGTLVFRVSGKLHADDFLSAWHAGEEQIREEGSICILVIYDGFEGWDDDLIGEVSNPGFMEEQDDLIEKIAVVGEERWREPTELFMLKGLRKAAVEYFEPGQESLARAWLEA</sequence>
<reference evidence="1 2" key="1">
    <citation type="journal article" date="2014" name="PLoS ONE">
        <title>Physiological and genomic features of a novel sulfur-oxidizing gammaproteobacterium belonging to a previously uncultivated symbiotic lineage isolated from a hydrothermal vent.</title>
        <authorList>
            <person name="Nunoura T."/>
            <person name="Takaki Y."/>
            <person name="Kazama H."/>
            <person name="Kakuta J."/>
            <person name="Shimamura S."/>
            <person name="Makita H."/>
            <person name="Hirai M."/>
            <person name="Miyazaki M."/>
            <person name="Takai K."/>
        </authorList>
    </citation>
    <scope>NUCLEOTIDE SEQUENCE [LARGE SCALE GENOMIC DNA]</scope>
    <source>
        <strain evidence="1 2">Hiromi1</strain>
    </source>
</reference>
<dbReference type="Pfam" id="PF11964">
    <property type="entry name" value="SpoIIAA-like"/>
    <property type="match status" value="1"/>
</dbReference>
<evidence type="ECO:0008006" key="3">
    <source>
        <dbReference type="Google" id="ProtNLM"/>
    </source>
</evidence>
<dbReference type="OrthoDB" id="5569963at2"/>
<dbReference type="RefSeq" id="WP_052469788.1">
    <property type="nucleotide sequence ID" value="NZ_AP012273.1"/>
</dbReference>
<gene>
    <name evidence="1" type="ORF">TBH_C0424</name>
</gene>